<dbReference type="PROSITE" id="PS50045">
    <property type="entry name" value="SIGMA54_INTERACT_4"/>
    <property type="match status" value="1"/>
</dbReference>
<dbReference type="Gene3D" id="3.40.50.300">
    <property type="entry name" value="P-loop containing nucleotide triphosphate hydrolases"/>
    <property type="match status" value="1"/>
</dbReference>
<dbReference type="EMBL" id="DRBW01000031">
    <property type="protein sequence ID" value="HDM89744.1"/>
    <property type="molecule type" value="Genomic_DNA"/>
</dbReference>
<dbReference type="PANTHER" id="PTHR32071:SF113">
    <property type="entry name" value="ALGINATE BIOSYNTHESIS TRANSCRIPTIONAL REGULATORY PROTEIN ALGB"/>
    <property type="match status" value="1"/>
</dbReference>
<dbReference type="InterPro" id="IPR002078">
    <property type="entry name" value="Sigma_54_int"/>
</dbReference>
<evidence type="ECO:0000313" key="6">
    <source>
        <dbReference type="EMBL" id="HDM89744.1"/>
    </source>
</evidence>
<dbReference type="Gene3D" id="1.10.8.60">
    <property type="match status" value="1"/>
</dbReference>
<keyword evidence="2" id="KW-0067">ATP-binding</keyword>
<organism evidence="6">
    <name type="scientific">candidate division WOR-3 bacterium</name>
    <dbReference type="NCBI Taxonomy" id="2052148"/>
    <lineage>
        <taxon>Bacteria</taxon>
        <taxon>Bacteria division WOR-3</taxon>
    </lineage>
</organism>
<dbReference type="AlphaFoldDB" id="A0A7C0XAA6"/>
<reference evidence="6" key="1">
    <citation type="journal article" date="2020" name="mSystems">
        <title>Genome- and Community-Level Interaction Insights into Carbon Utilization and Element Cycling Functions of Hydrothermarchaeota in Hydrothermal Sediment.</title>
        <authorList>
            <person name="Zhou Z."/>
            <person name="Liu Y."/>
            <person name="Xu W."/>
            <person name="Pan J."/>
            <person name="Luo Z.H."/>
            <person name="Li M."/>
        </authorList>
    </citation>
    <scope>NUCLEOTIDE SEQUENCE [LARGE SCALE GENOMIC DNA]</scope>
    <source>
        <strain evidence="6">HyVt-237</strain>
    </source>
</reference>
<dbReference type="Pfam" id="PF25601">
    <property type="entry name" value="AAA_lid_14"/>
    <property type="match status" value="1"/>
</dbReference>
<dbReference type="InterPro" id="IPR011006">
    <property type="entry name" value="CheY-like_superfamily"/>
</dbReference>
<evidence type="ECO:0000256" key="2">
    <source>
        <dbReference type="ARBA" id="ARBA00022840"/>
    </source>
</evidence>
<keyword evidence="1" id="KW-0547">Nucleotide-binding</keyword>
<dbReference type="InterPro" id="IPR001789">
    <property type="entry name" value="Sig_transdc_resp-reg_receiver"/>
</dbReference>
<evidence type="ECO:0008006" key="7">
    <source>
        <dbReference type="Google" id="ProtNLM"/>
    </source>
</evidence>
<comment type="caution">
    <text evidence="6">The sequence shown here is derived from an EMBL/GenBank/DDBJ whole genome shotgun (WGS) entry which is preliminary data.</text>
</comment>
<dbReference type="PROSITE" id="PS50110">
    <property type="entry name" value="RESPONSE_REGULATORY"/>
    <property type="match status" value="1"/>
</dbReference>
<dbReference type="GO" id="GO:0005524">
    <property type="term" value="F:ATP binding"/>
    <property type="evidence" value="ECO:0007669"/>
    <property type="project" value="UniProtKB-KW"/>
</dbReference>
<accession>A0A7C0XAA6</accession>
<comment type="caution">
    <text evidence="3">Lacks conserved residue(s) required for the propagation of feature annotation.</text>
</comment>
<dbReference type="GO" id="GO:0006355">
    <property type="term" value="P:regulation of DNA-templated transcription"/>
    <property type="evidence" value="ECO:0007669"/>
    <property type="project" value="InterPro"/>
</dbReference>
<dbReference type="Proteomes" id="UP000885931">
    <property type="component" value="Unassembled WGS sequence"/>
</dbReference>
<feature type="domain" description="Sigma-54 factor interaction" evidence="4">
    <location>
        <begin position="148"/>
        <end position="352"/>
    </location>
</feature>
<feature type="domain" description="Response regulatory" evidence="5">
    <location>
        <begin position="3"/>
        <end position="116"/>
    </location>
</feature>
<dbReference type="SUPFAM" id="SSF52540">
    <property type="entry name" value="P-loop containing nucleoside triphosphate hydrolases"/>
    <property type="match status" value="1"/>
</dbReference>
<dbReference type="Gene3D" id="3.40.50.2300">
    <property type="match status" value="1"/>
</dbReference>
<sequence>MKRILLAEDDKSLAEEYKKAIERGGIEVDLVSTFSSLKSRTTGDYDLAIVNRLFDGKEIDRLLEKGELSFNAPVVLISAHIDAERAAELMDRGVIFDFWHKAEGIPGIVNKLERLKRETRDVREKLSRFYNGVFGLDEGEIRPVGREVIAYSPEMVEALSSALRYARRKDLNVVVIGEPGTGRSTLAEYILHHMEPRSPLVVEKGEWGFLEELGEALTVGYGKKVEGGHDVVLIEGLEELPGDEQTYLLNYVKRGKTRVVATATEALYKRLQEGKFSGELYQYLAGGVIYLPPLRKRLKEEVALLIEHFLRREDERRKERLGLSEEAYGILLNYPWPGNLVELEQRLKAAVASLKKGENLIRSAHFPGDMYSEELVRSRNEAVYRNFVENLLSSLDISQLTYEDIKKMSGELYYALLKPFVEMSGGDLALLKKLLKTDEALEKDPLLAELFKEKKKGGQ</sequence>
<dbReference type="CDD" id="cd00156">
    <property type="entry name" value="REC"/>
    <property type="match status" value="1"/>
</dbReference>
<evidence type="ECO:0000256" key="3">
    <source>
        <dbReference type="PROSITE-ProRule" id="PRU00169"/>
    </source>
</evidence>
<dbReference type="Pfam" id="PF14532">
    <property type="entry name" value="Sigma54_activ_2"/>
    <property type="match status" value="1"/>
</dbReference>
<evidence type="ECO:0000259" key="4">
    <source>
        <dbReference type="PROSITE" id="PS50045"/>
    </source>
</evidence>
<evidence type="ECO:0000256" key="1">
    <source>
        <dbReference type="ARBA" id="ARBA00022741"/>
    </source>
</evidence>
<name>A0A7C0XAA6_UNCW3</name>
<dbReference type="InterPro" id="IPR058031">
    <property type="entry name" value="AAA_lid_NorR"/>
</dbReference>
<dbReference type="SUPFAM" id="SSF52172">
    <property type="entry name" value="CheY-like"/>
    <property type="match status" value="1"/>
</dbReference>
<dbReference type="PANTHER" id="PTHR32071">
    <property type="entry name" value="TRANSCRIPTIONAL REGULATORY PROTEIN"/>
    <property type="match status" value="1"/>
</dbReference>
<gene>
    <name evidence="6" type="ORF">ENG67_00865</name>
</gene>
<dbReference type="GO" id="GO:0000160">
    <property type="term" value="P:phosphorelay signal transduction system"/>
    <property type="evidence" value="ECO:0007669"/>
    <property type="project" value="InterPro"/>
</dbReference>
<protein>
    <recommendedName>
        <fullName evidence="7">Sigma-54-dependent Fis family transcriptional regulator</fullName>
    </recommendedName>
</protein>
<proteinExistence type="predicted"/>
<dbReference type="InterPro" id="IPR027417">
    <property type="entry name" value="P-loop_NTPase"/>
</dbReference>
<evidence type="ECO:0000259" key="5">
    <source>
        <dbReference type="PROSITE" id="PS50110"/>
    </source>
</evidence>